<evidence type="ECO:0000313" key="6">
    <source>
        <dbReference type="WBParaSite" id="PTRK_0001264100.1"/>
    </source>
</evidence>
<name>A0A0N4ZVN7_PARTI</name>
<dbReference type="InterPro" id="IPR050654">
    <property type="entry name" value="AChE-related_enzymes"/>
</dbReference>
<dbReference type="GO" id="GO:0006581">
    <property type="term" value="P:acetylcholine catabolic process"/>
    <property type="evidence" value="ECO:0007669"/>
    <property type="project" value="TreeGrafter"/>
</dbReference>
<dbReference type="PANTHER" id="PTHR43918:SF15">
    <property type="entry name" value="CARBOXYLIC ESTER HYDROLASE"/>
    <property type="match status" value="1"/>
</dbReference>
<dbReference type="GO" id="GO:0019695">
    <property type="term" value="P:choline metabolic process"/>
    <property type="evidence" value="ECO:0007669"/>
    <property type="project" value="TreeGrafter"/>
</dbReference>
<comment type="similarity">
    <text evidence="1">Belongs to the type-B carboxylesterase/lipase family.</text>
</comment>
<dbReference type="AlphaFoldDB" id="A0A0N4ZVN7"/>
<organism evidence="5 6">
    <name type="scientific">Parastrongyloides trichosuri</name>
    <name type="common">Possum-specific nematode worm</name>
    <dbReference type="NCBI Taxonomy" id="131310"/>
    <lineage>
        <taxon>Eukaryota</taxon>
        <taxon>Metazoa</taxon>
        <taxon>Ecdysozoa</taxon>
        <taxon>Nematoda</taxon>
        <taxon>Chromadorea</taxon>
        <taxon>Rhabditida</taxon>
        <taxon>Tylenchina</taxon>
        <taxon>Panagrolaimomorpha</taxon>
        <taxon>Strongyloidoidea</taxon>
        <taxon>Strongyloididae</taxon>
        <taxon>Parastrongyloides</taxon>
    </lineage>
</organism>
<dbReference type="InterPro" id="IPR002018">
    <property type="entry name" value="CarbesteraseB"/>
</dbReference>
<evidence type="ECO:0000313" key="5">
    <source>
        <dbReference type="Proteomes" id="UP000038045"/>
    </source>
</evidence>
<dbReference type="Pfam" id="PF00135">
    <property type="entry name" value="COesterase"/>
    <property type="match status" value="1"/>
</dbReference>
<keyword evidence="3" id="KW-0378">Hydrolase</keyword>
<evidence type="ECO:0000256" key="3">
    <source>
        <dbReference type="ARBA" id="ARBA00022801"/>
    </source>
</evidence>
<dbReference type="GO" id="GO:0005886">
    <property type="term" value="C:plasma membrane"/>
    <property type="evidence" value="ECO:0007669"/>
    <property type="project" value="TreeGrafter"/>
</dbReference>
<keyword evidence="5" id="KW-1185">Reference proteome</keyword>
<dbReference type="InterPro" id="IPR029058">
    <property type="entry name" value="AB_hydrolase_fold"/>
</dbReference>
<dbReference type="STRING" id="131310.A0A0N4ZVN7"/>
<evidence type="ECO:0000259" key="4">
    <source>
        <dbReference type="Pfam" id="PF00135"/>
    </source>
</evidence>
<dbReference type="Gene3D" id="3.40.50.1820">
    <property type="entry name" value="alpha/beta hydrolase"/>
    <property type="match status" value="1"/>
</dbReference>
<reference evidence="6" key="1">
    <citation type="submission" date="2017-02" db="UniProtKB">
        <authorList>
            <consortium name="WormBaseParasite"/>
        </authorList>
    </citation>
    <scope>IDENTIFICATION</scope>
</reference>
<dbReference type="PANTHER" id="PTHR43918">
    <property type="entry name" value="ACETYLCHOLINESTERASE"/>
    <property type="match status" value="1"/>
</dbReference>
<sequence length="215" mass="23780">MGTNISVFLGIPYAKPPIDKLRFKAPRRLKDVNYTTSEPFEAFNLGNSCYQPILRNNFVPWDMFNPSNNMSEDCLRLNIYHPSNNKKENSSAIVFFHGGDYTTGSSASDIFNASYLAIKSNSTIITVNYRLGIFGFGYFGPNYTDVPGNMGLLDQQMALKWIKKNIVNITGTNQTKITLFGEGAGGASATAHLFAKNSSKLFDRIITSSGTIDNK</sequence>
<evidence type="ECO:0000256" key="2">
    <source>
        <dbReference type="ARBA" id="ARBA00022487"/>
    </source>
</evidence>
<dbReference type="WBParaSite" id="PTRK_0001264100.1">
    <property type="protein sequence ID" value="PTRK_0001264100.1"/>
    <property type="gene ID" value="PTRK_0001264100"/>
</dbReference>
<dbReference type="Proteomes" id="UP000038045">
    <property type="component" value="Unplaced"/>
</dbReference>
<dbReference type="GO" id="GO:0003990">
    <property type="term" value="F:acetylcholinesterase activity"/>
    <property type="evidence" value="ECO:0007669"/>
    <property type="project" value="TreeGrafter"/>
</dbReference>
<dbReference type="GO" id="GO:0005615">
    <property type="term" value="C:extracellular space"/>
    <property type="evidence" value="ECO:0007669"/>
    <property type="project" value="TreeGrafter"/>
</dbReference>
<evidence type="ECO:0000256" key="1">
    <source>
        <dbReference type="ARBA" id="ARBA00005964"/>
    </source>
</evidence>
<accession>A0A0N4ZVN7</accession>
<protein>
    <submittedName>
        <fullName evidence="6">COesterase domain-containing protein</fullName>
    </submittedName>
</protein>
<proteinExistence type="inferred from homology"/>
<feature type="domain" description="Carboxylesterase type B" evidence="4">
    <location>
        <begin position="4"/>
        <end position="212"/>
    </location>
</feature>
<dbReference type="SUPFAM" id="SSF53474">
    <property type="entry name" value="alpha/beta-Hydrolases"/>
    <property type="match status" value="1"/>
</dbReference>
<keyword evidence="2" id="KW-0719">Serine esterase</keyword>